<dbReference type="OrthoDB" id="199517at2759"/>
<keyword evidence="4" id="KW-1185">Reference proteome</keyword>
<feature type="chain" id="PRO_5035276951" description="Clathrin light chain" evidence="2">
    <location>
        <begin position="17"/>
        <end position="248"/>
    </location>
</feature>
<proteinExistence type="predicted"/>
<sequence>MKQVILALALLSHAAALLPTPPRRRTVARYGFLDDLMDKLDGGADKDDAWKDEMMREQQAILANRRASGGFITEAQEEEIRQRRAKVGEEEDRLKAIQQSREADNLDQWKSARDSGAIKTASSGLKRDADSSRMGSAGLFAERADAKMPYIDRGYVQETTSDGIPIKKKAQESAPAAPNPFAGFQNPFEKKEASAPAPAPAPAPAAPELPNPFAAFFDKPKTPEPEPAPEPEAPNPFEAFGKMFGGDK</sequence>
<dbReference type="AlphaFoldDB" id="A0A8J2WTB0"/>
<evidence type="ECO:0000313" key="3">
    <source>
        <dbReference type="EMBL" id="CAH0364600.1"/>
    </source>
</evidence>
<dbReference type="Proteomes" id="UP000789595">
    <property type="component" value="Unassembled WGS sequence"/>
</dbReference>
<dbReference type="EMBL" id="CAKKNE010000001">
    <property type="protein sequence ID" value="CAH0364600.1"/>
    <property type="molecule type" value="Genomic_DNA"/>
</dbReference>
<feature type="region of interest" description="Disordered" evidence="1">
    <location>
        <begin position="169"/>
        <end position="248"/>
    </location>
</feature>
<keyword evidence="2" id="KW-0732">Signal</keyword>
<dbReference type="InterPro" id="IPR049226">
    <property type="entry name" value="DUF6823"/>
</dbReference>
<evidence type="ECO:0008006" key="5">
    <source>
        <dbReference type="Google" id="ProtNLM"/>
    </source>
</evidence>
<evidence type="ECO:0000256" key="2">
    <source>
        <dbReference type="SAM" id="SignalP"/>
    </source>
</evidence>
<protein>
    <recommendedName>
        <fullName evidence="5">Clathrin light chain</fullName>
    </recommendedName>
</protein>
<evidence type="ECO:0000313" key="4">
    <source>
        <dbReference type="Proteomes" id="UP000789595"/>
    </source>
</evidence>
<feature type="signal peptide" evidence="2">
    <location>
        <begin position="1"/>
        <end position="16"/>
    </location>
</feature>
<dbReference type="Pfam" id="PF20709">
    <property type="entry name" value="DUF6823"/>
    <property type="match status" value="1"/>
</dbReference>
<organism evidence="3 4">
    <name type="scientific">Pelagomonas calceolata</name>
    <dbReference type="NCBI Taxonomy" id="35677"/>
    <lineage>
        <taxon>Eukaryota</taxon>
        <taxon>Sar</taxon>
        <taxon>Stramenopiles</taxon>
        <taxon>Ochrophyta</taxon>
        <taxon>Pelagophyceae</taxon>
        <taxon>Pelagomonadales</taxon>
        <taxon>Pelagomonadaceae</taxon>
        <taxon>Pelagomonas</taxon>
    </lineage>
</organism>
<gene>
    <name evidence="3" type="ORF">PECAL_1P09700</name>
</gene>
<name>A0A8J2WTB0_9STRA</name>
<accession>A0A8J2WTB0</accession>
<reference evidence="3" key="1">
    <citation type="submission" date="2021-11" db="EMBL/GenBank/DDBJ databases">
        <authorList>
            <consortium name="Genoscope - CEA"/>
            <person name="William W."/>
        </authorList>
    </citation>
    <scope>NUCLEOTIDE SEQUENCE</scope>
</reference>
<evidence type="ECO:0000256" key="1">
    <source>
        <dbReference type="SAM" id="MobiDB-lite"/>
    </source>
</evidence>
<feature type="compositionally biased region" description="Pro residues" evidence="1">
    <location>
        <begin position="225"/>
        <end position="234"/>
    </location>
</feature>
<comment type="caution">
    <text evidence="3">The sequence shown here is derived from an EMBL/GenBank/DDBJ whole genome shotgun (WGS) entry which is preliminary data.</text>
</comment>
<feature type="compositionally biased region" description="Pro residues" evidence="1">
    <location>
        <begin position="197"/>
        <end position="210"/>
    </location>
</feature>